<keyword evidence="1" id="KW-1133">Transmembrane helix</keyword>
<gene>
    <name evidence="2" type="ORF">BDV41DRAFT_35479</name>
</gene>
<evidence type="ECO:0000256" key="1">
    <source>
        <dbReference type="SAM" id="Phobius"/>
    </source>
</evidence>
<proteinExistence type="predicted"/>
<evidence type="ECO:0000313" key="3">
    <source>
        <dbReference type="Proteomes" id="UP000325433"/>
    </source>
</evidence>
<dbReference type="AlphaFoldDB" id="A0A5N6VKP7"/>
<sequence length="95" mass="11068">MICPHVDLSDESTLHEILPTYIHMYICVEEEEEEGHLNKKKPTKIPSMTSIFYSLTIFALSVTRQWKLRNSKVWKATVGLPYLGVAAQWPQWLYS</sequence>
<protein>
    <submittedName>
        <fullName evidence="2">Uncharacterized protein</fullName>
    </submittedName>
</protein>
<organism evidence="2 3">
    <name type="scientific">Aspergillus transmontanensis</name>
    <dbReference type="NCBI Taxonomy" id="1034304"/>
    <lineage>
        <taxon>Eukaryota</taxon>
        <taxon>Fungi</taxon>
        <taxon>Dikarya</taxon>
        <taxon>Ascomycota</taxon>
        <taxon>Pezizomycotina</taxon>
        <taxon>Eurotiomycetes</taxon>
        <taxon>Eurotiomycetidae</taxon>
        <taxon>Eurotiales</taxon>
        <taxon>Aspergillaceae</taxon>
        <taxon>Aspergillus</taxon>
        <taxon>Aspergillus subgen. Circumdati</taxon>
    </lineage>
</organism>
<dbReference type="Proteomes" id="UP000325433">
    <property type="component" value="Unassembled WGS sequence"/>
</dbReference>
<name>A0A5N6VKP7_9EURO</name>
<evidence type="ECO:0000313" key="2">
    <source>
        <dbReference type="EMBL" id="KAE8307700.1"/>
    </source>
</evidence>
<keyword evidence="1" id="KW-0812">Transmembrane</keyword>
<feature type="transmembrane region" description="Helical" evidence="1">
    <location>
        <begin position="45"/>
        <end position="62"/>
    </location>
</feature>
<keyword evidence="3" id="KW-1185">Reference proteome</keyword>
<dbReference type="EMBL" id="ML738400">
    <property type="protein sequence ID" value="KAE8307700.1"/>
    <property type="molecule type" value="Genomic_DNA"/>
</dbReference>
<keyword evidence="1" id="KW-0472">Membrane</keyword>
<reference evidence="3" key="1">
    <citation type="submission" date="2019-04" db="EMBL/GenBank/DDBJ databases">
        <title>Friends and foes A comparative genomics studyof 23 Aspergillus species from section Flavi.</title>
        <authorList>
            <consortium name="DOE Joint Genome Institute"/>
            <person name="Kjaerbolling I."/>
            <person name="Vesth T."/>
            <person name="Frisvad J.C."/>
            <person name="Nybo J.L."/>
            <person name="Theobald S."/>
            <person name="Kildgaard S."/>
            <person name="Isbrandt T."/>
            <person name="Kuo A."/>
            <person name="Sato A."/>
            <person name="Lyhne E.K."/>
            <person name="Kogle M.E."/>
            <person name="Wiebenga A."/>
            <person name="Kun R.S."/>
            <person name="Lubbers R.J."/>
            <person name="Makela M.R."/>
            <person name="Barry K."/>
            <person name="Chovatia M."/>
            <person name="Clum A."/>
            <person name="Daum C."/>
            <person name="Haridas S."/>
            <person name="He G."/>
            <person name="LaButti K."/>
            <person name="Lipzen A."/>
            <person name="Mondo S."/>
            <person name="Riley R."/>
            <person name="Salamov A."/>
            <person name="Simmons B.A."/>
            <person name="Magnuson J.K."/>
            <person name="Henrissat B."/>
            <person name="Mortensen U.H."/>
            <person name="Larsen T.O."/>
            <person name="Devries R.P."/>
            <person name="Grigoriev I.V."/>
            <person name="Machida M."/>
            <person name="Baker S.E."/>
            <person name="Andersen M.R."/>
        </authorList>
    </citation>
    <scope>NUCLEOTIDE SEQUENCE [LARGE SCALE GENOMIC DNA]</scope>
    <source>
        <strain evidence="3">CBS 130015</strain>
    </source>
</reference>
<accession>A0A5N6VKP7</accession>